<evidence type="ECO:0000256" key="15">
    <source>
        <dbReference type="ARBA" id="ARBA00023317"/>
    </source>
</evidence>
<proteinExistence type="inferred from homology"/>
<keyword evidence="14" id="KW-0704">Schiff base</keyword>
<dbReference type="InParanoid" id="H0XPY2"/>
<dbReference type="OMA" id="NIMFISK"/>
<keyword evidence="12" id="KW-0865">Zymogen</keyword>
<reference evidence="17" key="2">
    <citation type="submission" date="2025-08" db="UniProtKB">
        <authorList>
            <consortium name="Ensembl"/>
        </authorList>
    </citation>
    <scope>IDENTIFICATION</scope>
</reference>
<dbReference type="GO" id="GO:0006597">
    <property type="term" value="P:spermine biosynthetic process"/>
    <property type="evidence" value="ECO:0007669"/>
    <property type="project" value="TreeGrafter"/>
</dbReference>
<evidence type="ECO:0000256" key="13">
    <source>
        <dbReference type="ARBA" id="ARBA00023239"/>
    </source>
</evidence>
<dbReference type="GO" id="GO:0019810">
    <property type="term" value="F:putrescine binding"/>
    <property type="evidence" value="ECO:0007669"/>
    <property type="project" value="TreeGrafter"/>
</dbReference>
<evidence type="ECO:0000256" key="10">
    <source>
        <dbReference type="ARBA" id="ARBA00023066"/>
    </source>
</evidence>
<evidence type="ECO:0000256" key="3">
    <source>
        <dbReference type="ARBA" id="ARBA00004911"/>
    </source>
</evidence>
<evidence type="ECO:0000256" key="5">
    <source>
        <dbReference type="ARBA" id="ARBA00011475"/>
    </source>
</evidence>
<dbReference type="UniPathway" id="UPA00331">
    <property type="reaction ID" value="UER00451"/>
</dbReference>
<dbReference type="GO" id="GO:0005829">
    <property type="term" value="C:cytosol"/>
    <property type="evidence" value="ECO:0007669"/>
    <property type="project" value="TreeGrafter"/>
</dbReference>
<dbReference type="GeneTree" id="ENSGT00390000011776"/>
<dbReference type="PANTHER" id="PTHR11570">
    <property type="entry name" value="S-ADENOSYLMETHIONINE DECARBOXYLASE"/>
    <property type="match status" value="1"/>
</dbReference>
<keyword evidence="11" id="KW-0620">Polyamine biosynthesis</keyword>
<comment type="catalytic activity">
    <reaction evidence="16">
        <text>S-adenosyl-L-methionine + H(+) = S-adenosyl 3-(methylsulfanyl)propylamine + CO2</text>
        <dbReference type="Rhea" id="RHEA:15981"/>
        <dbReference type="ChEBI" id="CHEBI:15378"/>
        <dbReference type="ChEBI" id="CHEBI:16526"/>
        <dbReference type="ChEBI" id="CHEBI:57443"/>
        <dbReference type="ChEBI" id="CHEBI:59789"/>
        <dbReference type="EC" id="4.1.1.50"/>
    </reaction>
</comment>
<dbReference type="InterPro" id="IPR016067">
    <property type="entry name" value="S-AdoMet_deCO2ase_core"/>
</dbReference>
<comment type="cofactor">
    <cofactor evidence="1">
        <name>pyruvate</name>
        <dbReference type="ChEBI" id="CHEBI:15361"/>
    </cofactor>
</comment>
<comment type="pathway">
    <text evidence="3">Amine and polyamine biosynthesis; S-adenosylmethioninamine biosynthesis; S-adenosylmethioninamine from S-adenosyl-L-methionine: step 1/1.</text>
</comment>
<dbReference type="STRING" id="30611.ENSOGAP00000018173"/>
<dbReference type="GO" id="GO:0008295">
    <property type="term" value="P:spermidine biosynthetic process"/>
    <property type="evidence" value="ECO:0007669"/>
    <property type="project" value="UniProtKB-KW"/>
</dbReference>
<dbReference type="HOGENOM" id="CLU_023050_1_0_1"/>
<organism evidence="17 18">
    <name type="scientific">Otolemur garnettii</name>
    <name type="common">Small-eared galago</name>
    <name type="synonym">Garnett's greater bushbaby</name>
    <dbReference type="NCBI Taxonomy" id="30611"/>
    <lineage>
        <taxon>Eukaryota</taxon>
        <taxon>Metazoa</taxon>
        <taxon>Chordata</taxon>
        <taxon>Craniata</taxon>
        <taxon>Vertebrata</taxon>
        <taxon>Euteleostomi</taxon>
        <taxon>Mammalia</taxon>
        <taxon>Eutheria</taxon>
        <taxon>Euarchontoglires</taxon>
        <taxon>Primates</taxon>
        <taxon>Strepsirrhini</taxon>
        <taxon>Lorisiformes</taxon>
        <taxon>Galagidae</taxon>
        <taxon>Otolemur</taxon>
    </lineage>
</organism>
<evidence type="ECO:0000256" key="1">
    <source>
        <dbReference type="ARBA" id="ARBA00001928"/>
    </source>
</evidence>
<evidence type="ECO:0000313" key="18">
    <source>
        <dbReference type="Proteomes" id="UP000005225"/>
    </source>
</evidence>
<reference evidence="17" key="3">
    <citation type="submission" date="2025-09" db="UniProtKB">
        <authorList>
            <consortium name="Ensembl"/>
        </authorList>
    </citation>
    <scope>IDENTIFICATION</scope>
</reference>
<dbReference type="eggNOG" id="KOG0788">
    <property type="taxonomic scope" value="Eukaryota"/>
</dbReference>
<dbReference type="EMBL" id="AAQR03036712">
    <property type="status" value="NOT_ANNOTATED_CDS"/>
    <property type="molecule type" value="Genomic_DNA"/>
</dbReference>
<dbReference type="PANTHER" id="PTHR11570:SF0">
    <property type="entry name" value="S-ADENOSYLMETHIONINE DECARBOXYLASE PROENZYME"/>
    <property type="match status" value="1"/>
</dbReference>
<keyword evidence="8" id="KW-0210">Decarboxylase</keyword>
<dbReference type="AlphaFoldDB" id="H0XPY2"/>
<evidence type="ECO:0000256" key="9">
    <source>
        <dbReference type="ARBA" id="ARBA00022813"/>
    </source>
</evidence>
<dbReference type="FunFam" id="3.60.90.10:FF:000003">
    <property type="entry name" value="S-adenosylmethionine decarboxylase proenzyme"/>
    <property type="match status" value="1"/>
</dbReference>
<dbReference type="Ensembl" id="ENSOGAT00000025912.1">
    <property type="protein sequence ID" value="ENSOGAP00000018173.1"/>
    <property type="gene ID" value="ENSOGAG00000024724.1"/>
</dbReference>
<evidence type="ECO:0000256" key="11">
    <source>
        <dbReference type="ARBA" id="ARBA00023115"/>
    </source>
</evidence>
<evidence type="ECO:0000256" key="16">
    <source>
        <dbReference type="ARBA" id="ARBA00048112"/>
    </source>
</evidence>
<evidence type="ECO:0000256" key="12">
    <source>
        <dbReference type="ARBA" id="ARBA00023145"/>
    </source>
</evidence>
<evidence type="ECO:0000256" key="4">
    <source>
        <dbReference type="ARBA" id="ARBA00008466"/>
    </source>
</evidence>
<protein>
    <recommendedName>
        <fullName evidence="6">adenosylmethionine decarboxylase</fullName>
        <ecNumber evidence="6">4.1.1.50</ecNumber>
    </recommendedName>
</protein>
<dbReference type="InterPro" id="IPR048283">
    <property type="entry name" value="AdoMetDC-like"/>
</dbReference>
<dbReference type="SUPFAM" id="SSF56276">
    <property type="entry name" value="S-adenosylmethionine decarboxylase"/>
    <property type="match status" value="1"/>
</dbReference>
<evidence type="ECO:0000256" key="14">
    <source>
        <dbReference type="ARBA" id="ARBA00023270"/>
    </source>
</evidence>
<comment type="similarity">
    <text evidence="4">Belongs to the eukaryotic AdoMetDC family.</text>
</comment>
<sequence>MEAAQFLEGTEKLLEVWFPQGSGDLPTILRSEWDILLEYVQCSIMSVTKTDKQEAYVLSENIMFISKRRFILKLCGTTLLQKALVLLLKLAGDYSEFDSIQNFFYSHKNFIHQGHQGYPLWNFQEEIEFLNAIFPNASEYCMGMNSVGWYLYTLDFPESSVISQPEQTLEILMSELDPEVRDQDGVTAKDVTCDSGHQVLSLMPHCSTMNGMKSDGTYWAILITPEPELYVSFETNFNQTSYDDLIWKVVKVLKPEKFMTTLFVYQSSKCCTVLSLPQKIGGFKHLDCQSAMFNDYNFVFISFAKKKQQQQS</sequence>
<comment type="function">
    <text evidence="2">Essential for biosynthesis of the polyamines spermidine and spermine. Promotes maintenance and self-renewal of embryonic stem cells, by maintaining spermine levels.</text>
</comment>
<keyword evidence="7" id="KW-0949">S-adenosyl-L-methionine</keyword>
<keyword evidence="15" id="KW-0670">Pyruvate</keyword>
<evidence type="ECO:0000256" key="8">
    <source>
        <dbReference type="ARBA" id="ARBA00022793"/>
    </source>
</evidence>
<dbReference type="Gene3D" id="3.60.90.10">
    <property type="entry name" value="S-adenosylmethionine decarboxylase"/>
    <property type="match status" value="1"/>
</dbReference>
<dbReference type="Proteomes" id="UP000005225">
    <property type="component" value="Unassembled WGS sequence"/>
</dbReference>
<evidence type="ECO:0000256" key="6">
    <source>
        <dbReference type="ARBA" id="ARBA00012357"/>
    </source>
</evidence>
<accession>H0XPY2</accession>
<comment type="subunit">
    <text evidence="5">Heterotetramer of two alpha and two beta chains.</text>
</comment>
<name>H0XPY2_OTOGA</name>
<keyword evidence="10" id="KW-0745">Spermidine biosynthesis</keyword>
<keyword evidence="9" id="KW-0068">Autocatalytic cleavage</keyword>
<evidence type="ECO:0000313" key="17">
    <source>
        <dbReference type="Ensembl" id="ENSOGAP00000018173.1"/>
    </source>
</evidence>
<evidence type="ECO:0000256" key="2">
    <source>
        <dbReference type="ARBA" id="ARBA00002587"/>
    </source>
</evidence>
<dbReference type="EC" id="4.1.1.50" evidence="6"/>
<evidence type="ECO:0000256" key="7">
    <source>
        <dbReference type="ARBA" id="ARBA00022691"/>
    </source>
</evidence>
<keyword evidence="18" id="KW-1185">Reference proteome</keyword>
<dbReference type="Pfam" id="PF01536">
    <property type="entry name" value="SAM_decarbox"/>
    <property type="match status" value="1"/>
</dbReference>
<keyword evidence="13" id="KW-0456">Lyase</keyword>
<dbReference type="GO" id="GO:0004014">
    <property type="term" value="F:adenosylmethionine decarboxylase activity"/>
    <property type="evidence" value="ECO:0007669"/>
    <property type="project" value="UniProtKB-EC"/>
</dbReference>
<reference evidence="18" key="1">
    <citation type="submission" date="2011-03" db="EMBL/GenBank/DDBJ databases">
        <title>Version 3 of the genome sequence of Otolemur garnettii (Bushbaby).</title>
        <authorList>
            <consortium name="The Broad Institute Genome Sequencing Platform"/>
            <person name="Di Palma F."/>
            <person name="Johnson J."/>
            <person name="Lander E.S."/>
            <person name="Lindblad-Toh K."/>
            <person name="Jaffe D.B."/>
            <person name="Gnerre S."/>
            <person name="MacCallum I."/>
            <person name="Przybylski D."/>
            <person name="Ribeiro F.J."/>
            <person name="Burton J.N."/>
            <person name="Walker B.J."/>
            <person name="Sharpe T."/>
            <person name="Hall G."/>
        </authorList>
    </citation>
    <scope>NUCLEOTIDE SEQUENCE [LARGE SCALE GENOMIC DNA]</scope>
</reference>